<reference evidence="3 4" key="1">
    <citation type="submission" date="2018-04" db="EMBL/GenBank/DDBJ databases">
        <title>Genomic Encyclopedia of Archaeal and Bacterial Type Strains, Phase II (KMG-II): from individual species to whole genera.</title>
        <authorList>
            <person name="Goeker M."/>
        </authorList>
    </citation>
    <scope>NUCLEOTIDE SEQUENCE [LARGE SCALE GENOMIC DNA]</scope>
    <source>
        <strain evidence="3 4">DSM 21823</strain>
    </source>
</reference>
<dbReference type="Pfam" id="PF00501">
    <property type="entry name" value="AMP-binding"/>
    <property type="match status" value="1"/>
</dbReference>
<dbReference type="Gene3D" id="3.40.50.12780">
    <property type="entry name" value="N-terminal domain of ligase-like"/>
    <property type="match status" value="1"/>
</dbReference>
<organism evidence="3 4">
    <name type="scientific">Gemmobacter caeni</name>
    <dbReference type="NCBI Taxonomy" id="589035"/>
    <lineage>
        <taxon>Bacteria</taxon>
        <taxon>Pseudomonadati</taxon>
        <taxon>Pseudomonadota</taxon>
        <taxon>Alphaproteobacteria</taxon>
        <taxon>Rhodobacterales</taxon>
        <taxon>Paracoccaceae</taxon>
        <taxon>Gemmobacter</taxon>
    </lineage>
</organism>
<dbReference type="EMBL" id="QBKP01000012">
    <property type="protein sequence ID" value="PTX47561.1"/>
    <property type="molecule type" value="Genomic_DNA"/>
</dbReference>
<dbReference type="PANTHER" id="PTHR43767">
    <property type="entry name" value="LONG-CHAIN-FATTY-ACID--COA LIGASE"/>
    <property type="match status" value="1"/>
</dbReference>
<gene>
    <name evidence="3" type="ORF">C8N34_11249</name>
</gene>
<feature type="domain" description="AMP-binding enzyme C-terminal" evidence="2">
    <location>
        <begin position="426"/>
        <end position="503"/>
    </location>
</feature>
<dbReference type="PANTHER" id="PTHR43767:SF1">
    <property type="entry name" value="NONRIBOSOMAL PEPTIDE SYNTHASE PES1 (EUROFUNG)-RELATED"/>
    <property type="match status" value="1"/>
</dbReference>
<keyword evidence="3" id="KW-0436">Ligase</keyword>
<feature type="domain" description="AMP-dependent synthetase/ligase" evidence="1">
    <location>
        <begin position="10"/>
        <end position="376"/>
    </location>
</feature>
<proteinExistence type="predicted"/>
<evidence type="ECO:0000313" key="3">
    <source>
        <dbReference type="EMBL" id="PTX47561.1"/>
    </source>
</evidence>
<dbReference type="AlphaFoldDB" id="A0A2T6AUR3"/>
<dbReference type="RefSeq" id="WP_108129801.1">
    <property type="nucleotide sequence ID" value="NZ_QBKP01000012.1"/>
</dbReference>
<dbReference type="OrthoDB" id="7315605at2"/>
<dbReference type="InterPro" id="IPR000873">
    <property type="entry name" value="AMP-dep_synth/lig_dom"/>
</dbReference>
<dbReference type="SUPFAM" id="SSF56801">
    <property type="entry name" value="Acetyl-CoA synthetase-like"/>
    <property type="match status" value="1"/>
</dbReference>
<dbReference type="InterPro" id="IPR020845">
    <property type="entry name" value="AMP-binding_CS"/>
</dbReference>
<dbReference type="Pfam" id="PF13193">
    <property type="entry name" value="AMP-binding_C"/>
    <property type="match status" value="1"/>
</dbReference>
<dbReference type="InterPro" id="IPR042099">
    <property type="entry name" value="ANL_N_sf"/>
</dbReference>
<evidence type="ECO:0000259" key="2">
    <source>
        <dbReference type="Pfam" id="PF13193"/>
    </source>
</evidence>
<dbReference type="GO" id="GO:0016878">
    <property type="term" value="F:acid-thiol ligase activity"/>
    <property type="evidence" value="ECO:0007669"/>
    <property type="project" value="UniProtKB-ARBA"/>
</dbReference>
<keyword evidence="4" id="KW-1185">Reference proteome</keyword>
<evidence type="ECO:0000259" key="1">
    <source>
        <dbReference type="Pfam" id="PF00501"/>
    </source>
</evidence>
<sequence length="538" mass="56845">MTTLAALLADKAAERPDAPLFLLPASVQAMWGAKAQWSYGEVQAEVARLASDFAAAGYGPGHRVALLLENRPEHFLHWLALNSLGISAVPLNPDGSAEEFGYVLGHSGAVLAIALEARAAHVRSAAASLGLPVIGPGEAPPPAPPAPGGAAGEEAEAALVYTSGTTGKPKGCILSNLYFLNWGRWYAAQGGAISLHPWAERLMTPLPAFHVNASGHSFMGMLTTGGAQIIVDRFHPRNWWHEAAETGATCFHYLGVMPAILLELPEGPEDRAHGMRFGLGGGVHPDHHAVFEARYGVPLLEGWAMTETGGACVLCAWEEPRVLGSRCIGNPARPGPAMEARVVDDTGTDVPDGTPGELWVRASGDDPRRGLFSGYLKNPEATAEAWAGGWFHTGDVVIRDAAGRLYFNDRKKNIIRRSGENIAAIEVEGAVASCAGVAQVAVVAMPEPLRGEEVLAVIVPKAGQDEAALAQAVFDRCATQLSYFKVPGVVVFVDSLPTTSTQKLRRADLGALAEAPLAAPRGHDLRARKQGLRARSDQ</sequence>
<dbReference type="Proteomes" id="UP000244224">
    <property type="component" value="Unassembled WGS sequence"/>
</dbReference>
<dbReference type="PROSITE" id="PS00455">
    <property type="entry name" value="AMP_BINDING"/>
    <property type="match status" value="1"/>
</dbReference>
<dbReference type="Gene3D" id="3.30.300.30">
    <property type="match status" value="1"/>
</dbReference>
<dbReference type="InterPro" id="IPR025110">
    <property type="entry name" value="AMP-bd_C"/>
</dbReference>
<accession>A0A2T6AUR3</accession>
<comment type="caution">
    <text evidence="3">The sequence shown here is derived from an EMBL/GenBank/DDBJ whole genome shotgun (WGS) entry which is preliminary data.</text>
</comment>
<name>A0A2T6AUR3_9RHOB</name>
<dbReference type="InterPro" id="IPR050237">
    <property type="entry name" value="ATP-dep_AMP-bd_enzyme"/>
</dbReference>
<protein>
    <submittedName>
        <fullName evidence="3">Acyl-CoA synthetase (AMP-forming)/AMP-acid ligase II</fullName>
    </submittedName>
</protein>
<evidence type="ECO:0000313" key="4">
    <source>
        <dbReference type="Proteomes" id="UP000244224"/>
    </source>
</evidence>
<dbReference type="InterPro" id="IPR045851">
    <property type="entry name" value="AMP-bd_C_sf"/>
</dbReference>